<keyword evidence="4 9" id="KW-0812">Transmembrane</keyword>
<feature type="transmembrane region" description="Helical" evidence="9">
    <location>
        <begin position="644"/>
        <end position="662"/>
    </location>
</feature>
<dbReference type="Pfam" id="PF03169">
    <property type="entry name" value="OPT"/>
    <property type="match status" value="1"/>
</dbReference>
<keyword evidence="8 9" id="KW-0472">Membrane</keyword>
<dbReference type="NCBIfam" id="TIGR00727">
    <property type="entry name" value="ISP4_OPT"/>
    <property type="match status" value="1"/>
</dbReference>
<dbReference type="AlphaFoldDB" id="A0AAI9XAZ7"/>
<evidence type="ECO:0000256" key="8">
    <source>
        <dbReference type="ARBA" id="ARBA00023136"/>
    </source>
</evidence>
<gene>
    <name evidence="10" type="ORF">VN97_g3732</name>
</gene>
<protein>
    <submittedName>
        <fullName evidence="10">Uncharacterized protein</fullName>
    </submittedName>
</protein>
<feature type="transmembrane region" description="Helical" evidence="9">
    <location>
        <begin position="720"/>
        <end position="741"/>
    </location>
</feature>
<feature type="transmembrane region" description="Helical" evidence="9">
    <location>
        <begin position="263"/>
        <end position="294"/>
    </location>
</feature>
<evidence type="ECO:0000256" key="6">
    <source>
        <dbReference type="ARBA" id="ARBA00022927"/>
    </source>
</evidence>
<dbReference type="InterPro" id="IPR004648">
    <property type="entry name" value="Oligpept_transpt"/>
</dbReference>
<feature type="transmembrane region" description="Helical" evidence="9">
    <location>
        <begin position="118"/>
        <end position="140"/>
    </location>
</feature>
<dbReference type="GO" id="GO:0035673">
    <property type="term" value="F:oligopeptide transmembrane transporter activity"/>
    <property type="evidence" value="ECO:0007669"/>
    <property type="project" value="InterPro"/>
</dbReference>
<evidence type="ECO:0000256" key="5">
    <source>
        <dbReference type="ARBA" id="ARBA00022856"/>
    </source>
</evidence>
<evidence type="ECO:0000256" key="9">
    <source>
        <dbReference type="SAM" id="Phobius"/>
    </source>
</evidence>
<feature type="transmembrane region" description="Helical" evidence="9">
    <location>
        <begin position="490"/>
        <end position="510"/>
    </location>
</feature>
<keyword evidence="11" id="KW-1185">Reference proteome</keyword>
<evidence type="ECO:0000313" key="10">
    <source>
        <dbReference type="EMBL" id="KAJ9489523.1"/>
    </source>
</evidence>
<feature type="transmembrane region" description="Helical" evidence="9">
    <location>
        <begin position="574"/>
        <end position="596"/>
    </location>
</feature>
<proteinExistence type="inferred from homology"/>
<keyword evidence="6" id="KW-0653">Protein transport</keyword>
<reference evidence="10" key="1">
    <citation type="submission" date="2015-06" db="EMBL/GenBank/DDBJ databases">
        <authorList>
            <person name="Nguyen H."/>
        </authorList>
    </citation>
    <scope>NUCLEOTIDE SEQUENCE</scope>
    <source>
        <strain evidence="10">DAOM 180753</strain>
    </source>
</reference>
<evidence type="ECO:0000256" key="2">
    <source>
        <dbReference type="ARBA" id="ARBA00008807"/>
    </source>
</evidence>
<evidence type="ECO:0000256" key="3">
    <source>
        <dbReference type="ARBA" id="ARBA00022448"/>
    </source>
</evidence>
<sequence>MPGKSTGISVAEMPHATIDDLQDLKAEHEFDPNLPSEIEKELDDALTSGDVDIKAHAVEDLIEDSPYPEVRAAVLNYDEGGTGNTIRAWTLGLLFATLGSGLNALFSLHSPTISITSYIAEVVAFPFGLAWARALPNFTFTFFGRKCELNPGPFTKKEHALITIMANATFAGGFAYTLDIITAQRGFYGQRYGWPFEVFVTISTQTLGFGLGGVLHRFLVEPAAMIWPSNLVNTTLFTAMHDRGLSKPDPANTAGWTVNRYRLFLYVMVGAFCWYWFPGLIAPFLSVFAFVTWIKPNHVVINQLFGGSTGISLIPISFDWSIISGYVTSPMMSPWFAIANTLIGLVAWFWIITPALHFSNIFYGKFLPMSDSNSYDNTGQVYNVTRILTSDYTFDVAKYNSYSPLFLSTTFALCYGLSFAGLAAVIVHVALFHGKDIYRRMRDVGKHEDIHSRLMAKYETVPIWWYLIVLVTMTVIGLAVVLSYPTHLSWWAFFVSLLIALLWTLPIGMIQATTNIQLGLNVITEFIVGYIQPGKPMAMMLFKTYGYISMSQALYFCQDMKLGHYMKLPPRVTFWAQMVACIWSSVVQVAVLNWAFGSISNICSPDQANKYTCPNGRVFFNASIIWGVIGPKRMFSIGEMYASLQWFWLAGLVLPAIIWVVARKWPKSGAKFLNAPLIFSGTGMIPPATPLTYLMWGSVGFVFNKFIRNRWRGWWMEYNYVISAGLDVGTALCLIVMLFAISLSNSTFPSWWGNTKALATLDAKGSAVQIVLPEGQTFGPPTCKRHANEDRGLLRLLIVLAWF</sequence>
<dbReference type="GO" id="GO:0015031">
    <property type="term" value="P:protein transport"/>
    <property type="evidence" value="ECO:0007669"/>
    <property type="project" value="UniProtKB-KW"/>
</dbReference>
<reference evidence="10" key="2">
    <citation type="journal article" date="2016" name="Fungal Biol.">
        <title>Ochratoxin A production by Penicillium thymicola.</title>
        <authorList>
            <person name="Nguyen H.D.T."/>
            <person name="McMullin D.R."/>
            <person name="Ponomareva E."/>
            <person name="Riley R."/>
            <person name="Pomraning K.R."/>
            <person name="Baker S.E."/>
            <person name="Seifert K.A."/>
        </authorList>
    </citation>
    <scope>NUCLEOTIDE SEQUENCE</scope>
    <source>
        <strain evidence="10">DAOM 180753</strain>
    </source>
</reference>
<keyword evidence="5" id="KW-0571">Peptide transport</keyword>
<feature type="transmembrane region" description="Helical" evidence="9">
    <location>
        <begin position="86"/>
        <end position="106"/>
    </location>
</feature>
<name>A0AAI9XAZ7_PENTH</name>
<dbReference type="NCBIfam" id="TIGR00728">
    <property type="entry name" value="OPT_sfam"/>
    <property type="match status" value="1"/>
</dbReference>
<feature type="transmembrane region" description="Helical" evidence="9">
    <location>
        <begin position="335"/>
        <end position="358"/>
    </location>
</feature>
<accession>A0AAI9XAZ7</accession>
<dbReference type="EMBL" id="LACB01000082">
    <property type="protein sequence ID" value="KAJ9489523.1"/>
    <property type="molecule type" value="Genomic_DNA"/>
</dbReference>
<keyword evidence="7 9" id="KW-1133">Transmembrane helix</keyword>
<comment type="similarity">
    <text evidence="2">Belongs to the oligopeptide OPT transporter family.</text>
</comment>
<evidence type="ECO:0000256" key="1">
    <source>
        <dbReference type="ARBA" id="ARBA00004141"/>
    </source>
</evidence>
<comment type="subcellular location">
    <subcellularLocation>
        <location evidence="1">Membrane</location>
        <topology evidence="1">Multi-pass membrane protein</topology>
    </subcellularLocation>
</comment>
<dbReference type="InterPro" id="IPR004813">
    <property type="entry name" value="OPT"/>
</dbReference>
<feature type="transmembrane region" description="Helical" evidence="9">
    <location>
        <begin position="300"/>
        <end position="323"/>
    </location>
</feature>
<dbReference type="GO" id="GO:0016020">
    <property type="term" value="C:membrane"/>
    <property type="evidence" value="ECO:0007669"/>
    <property type="project" value="UniProtKB-SubCell"/>
</dbReference>
<feature type="transmembrane region" description="Helical" evidence="9">
    <location>
        <begin position="405"/>
        <end position="432"/>
    </location>
</feature>
<comment type="caution">
    <text evidence="10">The sequence shown here is derived from an EMBL/GenBank/DDBJ whole genome shotgun (WGS) entry which is preliminary data.</text>
</comment>
<dbReference type="Proteomes" id="UP001227192">
    <property type="component" value="Unassembled WGS sequence"/>
</dbReference>
<feature type="transmembrane region" description="Helical" evidence="9">
    <location>
        <begin position="463"/>
        <end position="484"/>
    </location>
</feature>
<evidence type="ECO:0000256" key="7">
    <source>
        <dbReference type="ARBA" id="ARBA00022989"/>
    </source>
</evidence>
<feature type="transmembrane region" description="Helical" evidence="9">
    <location>
        <begin position="160"/>
        <end position="181"/>
    </location>
</feature>
<feature type="transmembrane region" description="Helical" evidence="9">
    <location>
        <begin position="674"/>
        <end position="696"/>
    </location>
</feature>
<organism evidence="10 11">
    <name type="scientific">Penicillium thymicola</name>
    <dbReference type="NCBI Taxonomy" id="293382"/>
    <lineage>
        <taxon>Eukaryota</taxon>
        <taxon>Fungi</taxon>
        <taxon>Dikarya</taxon>
        <taxon>Ascomycota</taxon>
        <taxon>Pezizomycotina</taxon>
        <taxon>Eurotiomycetes</taxon>
        <taxon>Eurotiomycetidae</taxon>
        <taxon>Eurotiales</taxon>
        <taxon>Aspergillaceae</taxon>
        <taxon>Penicillium</taxon>
    </lineage>
</organism>
<keyword evidence="3" id="KW-0813">Transport</keyword>
<dbReference type="PANTHER" id="PTHR22601">
    <property type="entry name" value="ISP4 LIKE PROTEIN"/>
    <property type="match status" value="1"/>
</dbReference>
<evidence type="ECO:0000313" key="11">
    <source>
        <dbReference type="Proteomes" id="UP001227192"/>
    </source>
</evidence>
<evidence type="ECO:0000256" key="4">
    <source>
        <dbReference type="ARBA" id="ARBA00022692"/>
    </source>
</evidence>